<gene>
    <name evidence="10" type="ORF">C7437_101629</name>
</gene>
<feature type="domain" description="Spore germination protein N-terminal" evidence="9">
    <location>
        <begin position="20"/>
        <end position="191"/>
    </location>
</feature>
<dbReference type="InterPro" id="IPR008844">
    <property type="entry name" value="Spore_GerAC-like"/>
</dbReference>
<organism evidence="10 11">
    <name type="scientific">Psychrobacillus insolitus</name>
    <dbReference type="NCBI Taxonomy" id="1461"/>
    <lineage>
        <taxon>Bacteria</taxon>
        <taxon>Bacillati</taxon>
        <taxon>Bacillota</taxon>
        <taxon>Bacilli</taxon>
        <taxon>Bacillales</taxon>
        <taxon>Bacillaceae</taxon>
        <taxon>Psychrobacillus</taxon>
    </lineage>
</organism>
<dbReference type="GO" id="GO:0016020">
    <property type="term" value="C:membrane"/>
    <property type="evidence" value="ECO:0007669"/>
    <property type="project" value="UniProtKB-SubCell"/>
</dbReference>
<feature type="domain" description="Spore germination GerAC-like C-terminal" evidence="8">
    <location>
        <begin position="220"/>
        <end position="384"/>
    </location>
</feature>
<dbReference type="Gene3D" id="6.20.190.10">
    <property type="entry name" value="Nutrient germinant receptor protein C, domain 1"/>
    <property type="match status" value="1"/>
</dbReference>
<evidence type="ECO:0000256" key="7">
    <source>
        <dbReference type="ARBA" id="ARBA00023288"/>
    </source>
</evidence>
<accession>A0A2W7MJR0</accession>
<dbReference type="Pfam" id="PF25198">
    <property type="entry name" value="Spore_GerAC_N"/>
    <property type="match status" value="1"/>
</dbReference>
<dbReference type="RefSeq" id="WP_111438156.1">
    <property type="nucleotide sequence ID" value="NZ_QKZI01000001.1"/>
</dbReference>
<dbReference type="Proteomes" id="UP000248646">
    <property type="component" value="Unassembled WGS sequence"/>
</dbReference>
<comment type="similarity">
    <text evidence="2">Belongs to the GerABKC lipoprotein family.</text>
</comment>
<keyword evidence="4" id="KW-0732">Signal</keyword>
<evidence type="ECO:0000313" key="11">
    <source>
        <dbReference type="Proteomes" id="UP000248646"/>
    </source>
</evidence>
<evidence type="ECO:0000256" key="3">
    <source>
        <dbReference type="ARBA" id="ARBA00022544"/>
    </source>
</evidence>
<evidence type="ECO:0000256" key="1">
    <source>
        <dbReference type="ARBA" id="ARBA00004635"/>
    </source>
</evidence>
<dbReference type="InterPro" id="IPR046953">
    <property type="entry name" value="Spore_GerAC-like_C"/>
</dbReference>
<evidence type="ECO:0000256" key="6">
    <source>
        <dbReference type="ARBA" id="ARBA00023139"/>
    </source>
</evidence>
<evidence type="ECO:0000259" key="8">
    <source>
        <dbReference type="Pfam" id="PF05504"/>
    </source>
</evidence>
<keyword evidence="5" id="KW-0472">Membrane</keyword>
<dbReference type="PANTHER" id="PTHR35789:SF1">
    <property type="entry name" value="SPORE GERMINATION PROTEIN B3"/>
    <property type="match status" value="1"/>
</dbReference>
<dbReference type="InterPro" id="IPR057336">
    <property type="entry name" value="GerAC_N"/>
</dbReference>
<evidence type="ECO:0000256" key="2">
    <source>
        <dbReference type="ARBA" id="ARBA00007886"/>
    </source>
</evidence>
<keyword evidence="6" id="KW-0564">Palmitate</keyword>
<evidence type="ECO:0000256" key="4">
    <source>
        <dbReference type="ARBA" id="ARBA00022729"/>
    </source>
</evidence>
<proteinExistence type="inferred from homology"/>
<keyword evidence="7" id="KW-0449">Lipoprotein</keyword>
<sequence length="396" mass="44020">MNKRILFLTILCLILTGCWDRNELNELAITMALGIDKVDDEYVVSAQTVIPGEVSSMKGGPGESPVTLFQAKGATVNDAIRNLAKLSPRTGYFGHLQIVVIGETLAQEGISNTLDYLSRYFEIRSDFYLLIAKETEAGKILNVQTVLERIPANTIFNILHTSQHRMSNTSAVTLSKLIVDLEREGKEGVITGIYIMGDEESGSSKQNVESITPTTQLKMDGIAVFKEDKLVGWLTDEEGIAYNIITNQVKNTLGTLSCPEGGKVTINVDKLTSKLKNTIVDGKPEIKIDIQIFGNIGEIDCEIDVTKKETVKMLEKTYEEQVEKNVNETIQVVQDDFQSDIFGFGAAIHQSNPKEWKKIKSQWGTEFSEIKTTVKVKVNIRHFGTVNNPIQENIKD</sequence>
<evidence type="ECO:0000313" key="10">
    <source>
        <dbReference type="EMBL" id="PZX07512.1"/>
    </source>
</evidence>
<dbReference type="AlphaFoldDB" id="A0A2W7MJR0"/>
<evidence type="ECO:0000259" key="9">
    <source>
        <dbReference type="Pfam" id="PF25198"/>
    </source>
</evidence>
<dbReference type="OrthoDB" id="9816067at2"/>
<comment type="caution">
    <text evidence="10">The sequence shown here is derived from an EMBL/GenBank/DDBJ whole genome shotgun (WGS) entry which is preliminary data.</text>
</comment>
<dbReference type="PROSITE" id="PS51257">
    <property type="entry name" value="PROKAR_LIPOPROTEIN"/>
    <property type="match status" value="1"/>
</dbReference>
<keyword evidence="11" id="KW-1185">Reference proteome</keyword>
<dbReference type="Gene3D" id="3.30.300.210">
    <property type="entry name" value="Nutrient germinant receptor protein C, domain 3"/>
    <property type="match status" value="1"/>
</dbReference>
<dbReference type="EMBL" id="QKZI01000001">
    <property type="protein sequence ID" value="PZX07512.1"/>
    <property type="molecule type" value="Genomic_DNA"/>
</dbReference>
<dbReference type="PANTHER" id="PTHR35789">
    <property type="entry name" value="SPORE GERMINATION PROTEIN B3"/>
    <property type="match status" value="1"/>
</dbReference>
<evidence type="ECO:0000256" key="5">
    <source>
        <dbReference type="ARBA" id="ARBA00023136"/>
    </source>
</evidence>
<keyword evidence="3" id="KW-0309">Germination</keyword>
<dbReference type="InterPro" id="IPR038501">
    <property type="entry name" value="Spore_GerAC_C_sf"/>
</dbReference>
<reference evidence="10 11" key="1">
    <citation type="submission" date="2018-06" db="EMBL/GenBank/DDBJ databases">
        <title>Genomic Encyclopedia of Type Strains, Phase IV (KMG-IV): sequencing the most valuable type-strain genomes for metagenomic binning, comparative biology and taxonomic classification.</title>
        <authorList>
            <person name="Goeker M."/>
        </authorList>
    </citation>
    <scope>NUCLEOTIDE SEQUENCE [LARGE SCALE GENOMIC DNA]</scope>
    <source>
        <strain evidence="10 11">DSM 5</strain>
    </source>
</reference>
<comment type="subcellular location">
    <subcellularLocation>
        <location evidence="1">Membrane</location>
        <topology evidence="1">Lipid-anchor</topology>
    </subcellularLocation>
</comment>
<name>A0A2W7MJR0_9BACI</name>
<dbReference type="GO" id="GO:0009847">
    <property type="term" value="P:spore germination"/>
    <property type="evidence" value="ECO:0007669"/>
    <property type="project" value="InterPro"/>
</dbReference>
<dbReference type="NCBIfam" id="TIGR02887">
    <property type="entry name" value="spore_ger_x_C"/>
    <property type="match status" value="1"/>
</dbReference>
<protein>
    <submittedName>
        <fullName evidence="10">Spore germination protein KC</fullName>
    </submittedName>
</protein>
<dbReference type="Pfam" id="PF05504">
    <property type="entry name" value="Spore_GerAC"/>
    <property type="match status" value="1"/>
</dbReference>